<gene>
    <name evidence="1" type="ORF">C798_23600</name>
</gene>
<organism evidence="1 2">
    <name type="scientific">Herbaspirillum rubrisubalbicans Os34</name>
    <dbReference type="NCBI Taxonomy" id="1235827"/>
    <lineage>
        <taxon>Bacteria</taxon>
        <taxon>Pseudomonadati</taxon>
        <taxon>Pseudomonadota</taxon>
        <taxon>Betaproteobacteria</taxon>
        <taxon>Burkholderiales</taxon>
        <taxon>Oxalobacteraceae</taxon>
        <taxon>Herbaspirillum</taxon>
    </lineage>
</organism>
<dbReference type="RefSeq" id="WP_017453758.1">
    <property type="nucleotide sequence ID" value="NZ_CP008956.1"/>
</dbReference>
<evidence type="ECO:0000313" key="1">
    <source>
        <dbReference type="EMBL" id="QJQ03105.1"/>
    </source>
</evidence>
<reference evidence="1 2" key="1">
    <citation type="journal article" date="2012" name="J. Bacteriol.">
        <title>Genome sequence of the pathogenic Herbaspirillum seropedicae strain Os34, isolated from rice roots.</title>
        <authorList>
            <person name="Ye W."/>
            <person name="Ye S."/>
            <person name="Liu J."/>
            <person name="Chang S."/>
            <person name="Chen M."/>
            <person name="Zhu B."/>
            <person name="Guo L."/>
            <person name="An Q."/>
        </authorList>
    </citation>
    <scope>NUCLEOTIDE SEQUENCE [LARGE SCALE GENOMIC DNA]</scope>
    <source>
        <strain evidence="1 2">Os34</strain>
    </source>
</reference>
<dbReference type="EMBL" id="CP008956">
    <property type="protein sequence ID" value="QJQ03105.1"/>
    <property type="molecule type" value="Genomic_DNA"/>
</dbReference>
<name>A0A6M3ZWP7_9BURK</name>
<accession>A0A6M3ZWP7</accession>
<sequence>MSDTPSFYMRVKLSPQAYADYLESDDCSVASDFDDWVEWLNTKGNYDPPITQADVDEYSEVRCGERTVKESLEGWCSSSECYGLTMSTYDSATGIWQFSSLDFSYSIYTLLASLPLLRSVCRYKDTADTDYLLIYDFLNFPTDRFGIFTLEQGRSSIVESVPEAFVAEANAHLSKQYDLCIRASPD</sequence>
<protein>
    <submittedName>
        <fullName evidence="1">Uncharacterized protein</fullName>
    </submittedName>
</protein>
<evidence type="ECO:0000313" key="2">
    <source>
        <dbReference type="Proteomes" id="UP000501648"/>
    </source>
</evidence>
<dbReference type="AlphaFoldDB" id="A0A6M3ZWP7"/>
<proteinExistence type="predicted"/>
<dbReference type="Proteomes" id="UP000501648">
    <property type="component" value="Chromosome"/>
</dbReference>